<organism evidence="4 5">
    <name type="scientific">Streptantibioticus ferralitis</name>
    <dbReference type="NCBI Taxonomy" id="236510"/>
    <lineage>
        <taxon>Bacteria</taxon>
        <taxon>Bacillati</taxon>
        <taxon>Actinomycetota</taxon>
        <taxon>Actinomycetes</taxon>
        <taxon>Kitasatosporales</taxon>
        <taxon>Streptomycetaceae</taxon>
        <taxon>Streptantibioticus</taxon>
    </lineage>
</organism>
<feature type="domain" description="Thioesterase" evidence="3">
    <location>
        <begin position="20"/>
        <end position="174"/>
    </location>
</feature>
<dbReference type="InterPro" id="IPR001031">
    <property type="entry name" value="Thioesterase"/>
</dbReference>
<gene>
    <name evidence="4" type="ORF">P2L57_07870</name>
</gene>
<dbReference type="Proteomes" id="UP001220022">
    <property type="component" value="Unassembled WGS sequence"/>
</dbReference>
<dbReference type="InterPro" id="IPR029058">
    <property type="entry name" value="AB_hydrolase_fold"/>
</dbReference>
<comment type="similarity">
    <text evidence="1">Belongs to the thioesterase family.</text>
</comment>
<dbReference type="InterPro" id="IPR012223">
    <property type="entry name" value="TEII"/>
</dbReference>
<accession>A0ABT5YVN8</accession>
<reference evidence="4 5" key="1">
    <citation type="submission" date="2023-03" db="EMBL/GenBank/DDBJ databases">
        <title>Draft genome sequence of type strain Streptomyces ferralitis JCM 14344.</title>
        <authorList>
            <person name="Klaysubun C."/>
            <person name="Duangmal K."/>
        </authorList>
    </citation>
    <scope>NUCLEOTIDE SEQUENCE [LARGE SCALE GENOMIC DNA]</scope>
    <source>
        <strain evidence="4 5">JCM 14344</strain>
    </source>
</reference>
<evidence type="ECO:0000313" key="4">
    <source>
        <dbReference type="EMBL" id="MDF2255640.1"/>
    </source>
</evidence>
<keyword evidence="5" id="KW-1185">Reference proteome</keyword>
<dbReference type="Pfam" id="PF00975">
    <property type="entry name" value="Thioesterase"/>
    <property type="match status" value="1"/>
</dbReference>
<evidence type="ECO:0000256" key="1">
    <source>
        <dbReference type="ARBA" id="ARBA00007169"/>
    </source>
</evidence>
<proteinExistence type="inferred from homology"/>
<evidence type="ECO:0000256" key="2">
    <source>
        <dbReference type="SAM" id="MobiDB-lite"/>
    </source>
</evidence>
<dbReference type="Gene3D" id="3.40.50.1820">
    <property type="entry name" value="alpha/beta hydrolase"/>
    <property type="match status" value="1"/>
</dbReference>
<evidence type="ECO:0000313" key="5">
    <source>
        <dbReference type="Proteomes" id="UP001220022"/>
    </source>
</evidence>
<dbReference type="EMBL" id="JARHTQ010000004">
    <property type="protein sequence ID" value="MDF2255640.1"/>
    <property type="molecule type" value="Genomic_DNA"/>
</dbReference>
<dbReference type="SUPFAM" id="SSF53474">
    <property type="entry name" value="alpha/beta-Hydrolases"/>
    <property type="match status" value="1"/>
</dbReference>
<comment type="caution">
    <text evidence="4">The sequence shown here is derived from an EMBL/GenBank/DDBJ whole genome shotgun (WGS) entry which is preliminary data.</text>
</comment>
<feature type="region of interest" description="Disordered" evidence="2">
    <location>
        <begin position="122"/>
        <end position="144"/>
    </location>
</feature>
<name>A0ABT5YVN8_9ACTN</name>
<dbReference type="PANTHER" id="PTHR11487">
    <property type="entry name" value="THIOESTERASE"/>
    <property type="match status" value="1"/>
</dbReference>
<protein>
    <submittedName>
        <fullName evidence="4">Thioesterase domain-containing protein</fullName>
    </submittedName>
</protein>
<evidence type="ECO:0000259" key="3">
    <source>
        <dbReference type="Pfam" id="PF00975"/>
    </source>
</evidence>
<sequence>MTATPRCLVIPHPRPTAGRRLVVFPHAGGGANFYRPWSELFGQDTEVQIVQYPGRETRMAEPLVSDPATLVGEVSEALRATDNGSMTTALFGHSMGAIIAHEAALALESSGGVRLTDLFVSGRRAPGSHSPVEDPGSGPPRPRTDEEILESLRRHGGTPMALFDQPFARELFLPCCATTTCWSTPTGRRPGGRLWRRGSPPCGAVRMPLSTMS</sequence>
<dbReference type="PANTHER" id="PTHR11487:SF0">
    <property type="entry name" value="S-ACYL FATTY ACID SYNTHASE THIOESTERASE, MEDIUM CHAIN"/>
    <property type="match status" value="1"/>
</dbReference>